<dbReference type="RefSeq" id="WP_265720602.1">
    <property type="nucleotide sequence ID" value="NZ_JAPIVK010000004.1"/>
</dbReference>
<keyword evidence="6 7" id="KW-0067">ATP-binding</keyword>
<reference evidence="12" key="1">
    <citation type="journal article" date="2019" name="Int. J. Syst. Evol. Microbiol.">
        <title>The Global Catalogue of Microorganisms (GCM) 10K type strain sequencing project: providing services to taxonomists for standard genome sequencing and annotation.</title>
        <authorList>
            <consortium name="The Broad Institute Genomics Platform"/>
            <consortium name="The Broad Institute Genome Sequencing Center for Infectious Disease"/>
            <person name="Wu L."/>
            <person name="Ma J."/>
        </authorList>
    </citation>
    <scope>NUCLEOTIDE SEQUENCE [LARGE SCALE GENOMIC DNA]</scope>
    <source>
        <strain evidence="12">KCTC 12848</strain>
    </source>
</reference>
<evidence type="ECO:0000256" key="2">
    <source>
        <dbReference type="ARBA" id="ARBA00004752"/>
    </source>
</evidence>
<keyword evidence="7 8" id="KW-0573">Peptidoglycan synthesis</keyword>
<sequence length="462" mass="48783">MTLIATSEKKVVIGMGATGQSVVRYLLRAGFSPLVADSRPQPPGLEKFREEFPDVPVETGPLSPDTMRGATEIIASPGIALAEPALREAVEAGIPVVGDIELFARELNSLEQPPKLAAITGSNGKSTVTRLLGLMAEEAAVKVAVGGNIGVPVLDLLTQPLPELFVLELSSFQLETTNTLAPTAATILNLSADHMDRYDSMVDYHRAKQRIYRNAQQLVVNRADPLTRGPLSKHSREWSFGLDQPDLQQFGLWQGGGEAWLAQGREKLLPVSELAMVGTHNVANALAALALGNALELPMAAMLSVLRRFNGLAHRCERVADLEGVTYVNDSKGTNVGATRAALEGLATDVRRIVLIAGGEGKGADFAPLAESADTMRALVTIGIDGEKIAEALAGKTEIQSAASMGDAVTRACALAQDGDYVLLSPACASFDMYRNFEARGDDFRRAVGALTGSSQTAGGAA</sequence>
<evidence type="ECO:0000256" key="8">
    <source>
        <dbReference type="RuleBase" id="RU003664"/>
    </source>
</evidence>
<dbReference type="SUPFAM" id="SSF51984">
    <property type="entry name" value="MurCD N-terminal domain"/>
    <property type="match status" value="1"/>
</dbReference>
<keyword evidence="3 7" id="KW-0963">Cytoplasm</keyword>
<comment type="pathway">
    <text evidence="2 7 8">Cell wall biogenesis; peptidoglycan biosynthesis.</text>
</comment>
<feature type="domain" description="Mur ligase C-terminal" evidence="9">
    <location>
        <begin position="314"/>
        <end position="428"/>
    </location>
</feature>
<evidence type="ECO:0000313" key="11">
    <source>
        <dbReference type="EMBL" id="MFD2309257.1"/>
    </source>
</evidence>
<name>A0ABW5E799_9GAMM</name>
<comment type="caution">
    <text evidence="11">The sequence shown here is derived from an EMBL/GenBank/DDBJ whole genome shotgun (WGS) entry which is preliminary data.</text>
</comment>
<dbReference type="InterPro" id="IPR005762">
    <property type="entry name" value="MurD"/>
</dbReference>
<comment type="similarity">
    <text evidence="7">Belongs to the MurCDEF family.</text>
</comment>
<dbReference type="Gene3D" id="3.90.190.20">
    <property type="entry name" value="Mur ligase, C-terminal domain"/>
    <property type="match status" value="1"/>
</dbReference>
<organism evidence="11 12">
    <name type="scientific">Microbulbifer halophilus</name>
    <dbReference type="NCBI Taxonomy" id="453963"/>
    <lineage>
        <taxon>Bacteria</taxon>
        <taxon>Pseudomonadati</taxon>
        <taxon>Pseudomonadota</taxon>
        <taxon>Gammaproteobacteria</taxon>
        <taxon>Cellvibrionales</taxon>
        <taxon>Microbulbiferaceae</taxon>
        <taxon>Microbulbifer</taxon>
    </lineage>
</organism>
<feature type="binding site" evidence="7">
    <location>
        <begin position="121"/>
        <end position="127"/>
    </location>
    <ligand>
        <name>ATP</name>
        <dbReference type="ChEBI" id="CHEBI:30616"/>
    </ligand>
</feature>
<evidence type="ECO:0000256" key="3">
    <source>
        <dbReference type="ARBA" id="ARBA00022490"/>
    </source>
</evidence>
<dbReference type="EC" id="6.3.2.9" evidence="7 8"/>
<comment type="catalytic activity">
    <reaction evidence="7 8">
        <text>UDP-N-acetyl-alpha-D-muramoyl-L-alanine + D-glutamate + ATP = UDP-N-acetyl-alpha-D-muramoyl-L-alanyl-D-glutamate + ADP + phosphate + H(+)</text>
        <dbReference type="Rhea" id="RHEA:16429"/>
        <dbReference type="ChEBI" id="CHEBI:15378"/>
        <dbReference type="ChEBI" id="CHEBI:29986"/>
        <dbReference type="ChEBI" id="CHEBI:30616"/>
        <dbReference type="ChEBI" id="CHEBI:43474"/>
        <dbReference type="ChEBI" id="CHEBI:83898"/>
        <dbReference type="ChEBI" id="CHEBI:83900"/>
        <dbReference type="ChEBI" id="CHEBI:456216"/>
        <dbReference type="EC" id="6.3.2.9"/>
    </reaction>
</comment>
<evidence type="ECO:0000256" key="4">
    <source>
        <dbReference type="ARBA" id="ARBA00022598"/>
    </source>
</evidence>
<keyword evidence="7 8" id="KW-0961">Cell wall biogenesis/degradation</keyword>
<evidence type="ECO:0000259" key="10">
    <source>
        <dbReference type="Pfam" id="PF08245"/>
    </source>
</evidence>
<dbReference type="Proteomes" id="UP001597425">
    <property type="component" value="Unassembled WGS sequence"/>
</dbReference>
<keyword evidence="7 8" id="KW-0133">Cell shape</keyword>
<keyword evidence="4 7" id="KW-0436">Ligase</keyword>
<dbReference type="Pfam" id="PF08245">
    <property type="entry name" value="Mur_ligase_M"/>
    <property type="match status" value="1"/>
</dbReference>
<evidence type="ECO:0000313" key="12">
    <source>
        <dbReference type="Proteomes" id="UP001597425"/>
    </source>
</evidence>
<dbReference type="InterPro" id="IPR036615">
    <property type="entry name" value="Mur_ligase_C_dom_sf"/>
</dbReference>
<dbReference type="GO" id="GO:0008764">
    <property type="term" value="F:UDP-N-acetylmuramoylalanine-D-glutamate ligase activity"/>
    <property type="evidence" value="ECO:0007669"/>
    <property type="project" value="UniProtKB-EC"/>
</dbReference>
<dbReference type="Gene3D" id="3.40.1190.10">
    <property type="entry name" value="Mur-like, catalytic domain"/>
    <property type="match status" value="1"/>
</dbReference>
<dbReference type="HAMAP" id="MF_00639">
    <property type="entry name" value="MurD"/>
    <property type="match status" value="1"/>
</dbReference>
<evidence type="ECO:0000256" key="5">
    <source>
        <dbReference type="ARBA" id="ARBA00022741"/>
    </source>
</evidence>
<dbReference type="SUPFAM" id="SSF53244">
    <property type="entry name" value="MurD-like peptide ligases, peptide-binding domain"/>
    <property type="match status" value="1"/>
</dbReference>
<comment type="function">
    <text evidence="7 8">Cell wall formation. Catalyzes the addition of glutamate to the nucleotide precursor UDP-N-acetylmuramoyl-L-alanine (UMA).</text>
</comment>
<evidence type="ECO:0000256" key="6">
    <source>
        <dbReference type="ARBA" id="ARBA00022840"/>
    </source>
</evidence>
<dbReference type="InterPro" id="IPR036565">
    <property type="entry name" value="Mur-like_cat_sf"/>
</dbReference>
<dbReference type="InterPro" id="IPR013221">
    <property type="entry name" value="Mur_ligase_cen"/>
</dbReference>
<comment type="subcellular location">
    <subcellularLocation>
        <location evidence="1 7 8">Cytoplasm</location>
    </subcellularLocation>
</comment>
<accession>A0ABW5E799</accession>
<dbReference type="PANTHER" id="PTHR43692:SF1">
    <property type="entry name" value="UDP-N-ACETYLMURAMOYLALANINE--D-GLUTAMATE LIGASE"/>
    <property type="match status" value="1"/>
</dbReference>
<dbReference type="SUPFAM" id="SSF53623">
    <property type="entry name" value="MurD-like peptide ligases, catalytic domain"/>
    <property type="match status" value="1"/>
</dbReference>
<dbReference type="Gene3D" id="3.40.50.720">
    <property type="entry name" value="NAD(P)-binding Rossmann-like Domain"/>
    <property type="match status" value="1"/>
</dbReference>
<dbReference type="PANTHER" id="PTHR43692">
    <property type="entry name" value="UDP-N-ACETYLMURAMOYLALANINE--D-GLUTAMATE LIGASE"/>
    <property type="match status" value="1"/>
</dbReference>
<gene>
    <name evidence="7 11" type="primary">murD</name>
    <name evidence="11" type="ORF">ACFSKX_02420</name>
</gene>
<dbReference type="EMBL" id="JBHUJD010000002">
    <property type="protein sequence ID" value="MFD2309257.1"/>
    <property type="molecule type" value="Genomic_DNA"/>
</dbReference>
<dbReference type="Pfam" id="PF02875">
    <property type="entry name" value="Mur_ligase_C"/>
    <property type="match status" value="1"/>
</dbReference>
<dbReference type="InterPro" id="IPR004101">
    <property type="entry name" value="Mur_ligase_C"/>
</dbReference>
<keyword evidence="7 8" id="KW-0131">Cell cycle</keyword>
<evidence type="ECO:0000256" key="1">
    <source>
        <dbReference type="ARBA" id="ARBA00004496"/>
    </source>
</evidence>
<keyword evidence="7 8" id="KW-0132">Cell division</keyword>
<dbReference type="Pfam" id="PF21799">
    <property type="entry name" value="MurD-like_N"/>
    <property type="match status" value="1"/>
</dbReference>
<proteinExistence type="inferred from homology"/>
<keyword evidence="12" id="KW-1185">Reference proteome</keyword>
<feature type="domain" description="Mur ligase central" evidence="10">
    <location>
        <begin position="119"/>
        <end position="291"/>
    </location>
</feature>
<dbReference type="NCBIfam" id="TIGR01087">
    <property type="entry name" value="murD"/>
    <property type="match status" value="1"/>
</dbReference>
<evidence type="ECO:0000256" key="7">
    <source>
        <dbReference type="HAMAP-Rule" id="MF_00639"/>
    </source>
</evidence>
<keyword evidence="5 7" id="KW-0547">Nucleotide-binding</keyword>
<evidence type="ECO:0000259" key="9">
    <source>
        <dbReference type="Pfam" id="PF02875"/>
    </source>
</evidence>
<protein>
    <recommendedName>
        <fullName evidence="7 8">UDP-N-acetylmuramoylalanine--D-glutamate ligase</fullName>
        <ecNumber evidence="7 8">6.3.2.9</ecNumber>
    </recommendedName>
    <alternativeName>
        <fullName evidence="7">D-glutamic acid-adding enzyme</fullName>
    </alternativeName>
    <alternativeName>
        <fullName evidence="7">UDP-N-acetylmuramoyl-L-alanyl-D-glutamate synthetase</fullName>
    </alternativeName>
</protein>